<evidence type="ECO:0000256" key="1">
    <source>
        <dbReference type="SAM" id="MobiDB-lite"/>
    </source>
</evidence>
<feature type="compositionally biased region" description="Low complexity" evidence="1">
    <location>
        <begin position="158"/>
        <end position="177"/>
    </location>
</feature>
<keyword evidence="3" id="KW-1185">Reference proteome</keyword>
<feature type="compositionally biased region" description="Polar residues" evidence="1">
    <location>
        <begin position="1"/>
        <end position="24"/>
    </location>
</feature>
<feature type="compositionally biased region" description="Low complexity" evidence="1">
    <location>
        <begin position="266"/>
        <end position="279"/>
    </location>
</feature>
<gene>
    <name evidence="2" type="ORF">B0T22DRAFT_505055</name>
</gene>
<evidence type="ECO:0000313" key="3">
    <source>
        <dbReference type="Proteomes" id="UP001270362"/>
    </source>
</evidence>
<protein>
    <submittedName>
        <fullName evidence="2">Uncharacterized protein</fullName>
    </submittedName>
</protein>
<organism evidence="2 3">
    <name type="scientific">Podospora appendiculata</name>
    <dbReference type="NCBI Taxonomy" id="314037"/>
    <lineage>
        <taxon>Eukaryota</taxon>
        <taxon>Fungi</taxon>
        <taxon>Dikarya</taxon>
        <taxon>Ascomycota</taxon>
        <taxon>Pezizomycotina</taxon>
        <taxon>Sordariomycetes</taxon>
        <taxon>Sordariomycetidae</taxon>
        <taxon>Sordariales</taxon>
        <taxon>Podosporaceae</taxon>
        <taxon>Podospora</taxon>
    </lineage>
</organism>
<dbReference type="Proteomes" id="UP001270362">
    <property type="component" value="Unassembled WGS sequence"/>
</dbReference>
<dbReference type="AlphaFoldDB" id="A0AAE0XI24"/>
<feature type="compositionally biased region" description="Low complexity" evidence="1">
    <location>
        <begin position="88"/>
        <end position="102"/>
    </location>
</feature>
<evidence type="ECO:0000313" key="2">
    <source>
        <dbReference type="EMBL" id="KAK3693367.1"/>
    </source>
</evidence>
<feature type="region of interest" description="Disordered" evidence="1">
    <location>
        <begin position="266"/>
        <end position="451"/>
    </location>
</feature>
<feature type="compositionally biased region" description="Basic residues" evidence="1">
    <location>
        <begin position="322"/>
        <end position="332"/>
    </location>
</feature>
<dbReference type="EMBL" id="JAULSO010000001">
    <property type="protein sequence ID" value="KAK3693367.1"/>
    <property type="molecule type" value="Genomic_DNA"/>
</dbReference>
<proteinExistence type="predicted"/>
<comment type="caution">
    <text evidence="2">The sequence shown here is derived from an EMBL/GenBank/DDBJ whole genome shotgun (WGS) entry which is preliminary data.</text>
</comment>
<sequence>MSSGKKNTQTPRQAAVGLTSQTNARLRAHHMRFDQDSIHRPRTDQDEGDEQVSMTPRAYRSPDTPSKLIARVSYRRPAPRYIPHDNPARVSTRSATRTANTTAHEDQSESPTRSPATRELGKQTPPQQRPETRVSQPRPPRYIPPKAAIRTPISELMSSGTSSRRSSDTTSTVTPSRAADETLGSSPCPVFSAELRAAVGKKPQFTDESIVSVRLPSGQWERRRVRNAELVSQPPAGPATGSGHLGHPADSSAPKSRILVAAATVTTVAATSPVATSTAYHGDRRARPASTDPTNPENGIVGQDVGVDDEAEPGDVGNQTPLHKKTKKRKSGRGGARPGAGRRKKSLAHATTVAPPPAPAEDENNDPTQEKLVRVGLRQSKRLHPAAFPVIDDGDGGEAAMPKKKSKRGGARPGAGRKPKRPRKSEAIVAVEDEGGEETRGGADAEEEDQG</sequence>
<feature type="compositionally biased region" description="Basic residues" evidence="1">
    <location>
        <begin position="402"/>
        <end position="423"/>
    </location>
</feature>
<reference evidence="2" key="1">
    <citation type="journal article" date="2023" name="Mol. Phylogenet. Evol.">
        <title>Genome-scale phylogeny and comparative genomics of the fungal order Sordariales.</title>
        <authorList>
            <person name="Hensen N."/>
            <person name="Bonometti L."/>
            <person name="Westerberg I."/>
            <person name="Brannstrom I.O."/>
            <person name="Guillou S."/>
            <person name="Cros-Aarteil S."/>
            <person name="Calhoun S."/>
            <person name="Haridas S."/>
            <person name="Kuo A."/>
            <person name="Mondo S."/>
            <person name="Pangilinan J."/>
            <person name="Riley R."/>
            <person name="LaButti K."/>
            <person name="Andreopoulos B."/>
            <person name="Lipzen A."/>
            <person name="Chen C."/>
            <person name="Yan M."/>
            <person name="Daum C."/>
            <person name="Ng V."/>
            <person name="Clum A."/>
            <person name="Steindorff A."/>
            <person name="Ohm R.A."/>
            <person name="Martin F."/>
            <person name="Silar P."/>
            <person name="Natvig D.O."/>
            <person name="Lalanne C."/>
            <person name="Gautier V."/>
            <person name="Ament-Velasquez S.L."/>
            <person name="Kruys A."/>
            <person name="Hutchinson M.I."/>
            <person name="Powell A.J."/>
            <person name="Barry K."/>
            <person name="Miller A.N."/>
            <person name="Grigoriev I.V."/>
            <person name="Debuchy R."/>
            <person name="Gladieux P."/>
            <person name="Hiltunen Thoren M."/>
            <person name="Johannesson H."/>
        </authorList>
    </citation>
    <scope>NUCLEOTIDE SEQUENCE</scope>
    <source>
        <strain evidence="2">CBS 314.62</strain>
    </source>
</reference>
<accession>A0AAE0XI24</accession>
<feature type="region of interest" description="Disordered" evidence="1">
    <location>
        <begin position="1"/>
        <end position="188"/>
    </location>
</feature>
<name>A0AAE0XI24_9PEZI</name>
<reference evidence="2" key="2">
    <citation type="submission" date="2023-06" db="EMBL/GenBank/DDBJ databases">
        <authorList>
            <consortium name="Lawrence Berkeley National Laboratory"/>
            <person name="Haridas S."/>
            <person name="Hensen N."/>
            <person name="Bonometti L."/>
            <person name="Westerberg I."/>
            <person name="Brannstrom I.O."/>
            <person name="Guillou S."/>
            <person name="Cros-Aarteil S."/>
            <person name="Calhoun S."/>
            <person name="Kuo A."/>
            <person name="Mondo S."/>
            <person name="Pangilinan J."/>
            <person name="Riley R."/>
            <person name="Labutti K."/>
            <person name="Andreopoulos B."/>
            <person name="Lipzen A."/>
            <person name="Chen C."/>
            <person name="Yanf M."/>
            <person name="Daum C."/>
            <person name="Ng V."/>
            <person name="Clum A."/>
            <person name="Steindorff A."/>
            <person name="Ohm R."/>
            <person name="Martin F."/>
            <person name="Silar P."/>
            <person name="Natvig D."/>
            <person name="Lalanne C."/>
            <person name="Gautier V."/>
            <person name="Ament-Velasquez S.L."/>
            <person name="Kruys A."/>
            <person name="Hutchinson M.I."/>
            <person name="Powell A.J."/>
            <person name="Barry K."/>
            <person name="Miller A.N."/>
            <person name="Grigoriev I.V."/>
            <person name="Debuchy R."/>
            <person name="Gladieux P."/>
            <person name="Thoren M.H."/>
            <person name="Johannesson H."/>
        </authorList>
    </citation>
    <scope>NUCLEOTIDE SEQUENCE</scope>
    <source>
        <strain evidence="2">CBS 314.62</strain>
    </source>
</reference>
<feature type="region of interest" description="Disordered" evidence="1">
    <location>
        <begin position="221"/>
        <end position="254"/>
    </location>
</feature>
<feature type="compositionally biased region" description="Basic and acidic residues" evidence="1">
    <location>
        <begin position="31"/>
        <end position="45"/>
    </location>
</feature>